<comment type="subcellular location">
    <subcellularLocation>
        <location evidence="1">Cell membrane</location>
        <topology evidence="1">Multi-pass membrane protein</topology>
    </subcellularLocation>
</comment>
<feature type="region of interest" description="Disordered" evidence="7">
    <location>
        <begin position="1"/>
        <end position="21"/>
    </location>
</feature>
<keyword evidence="4 8" id="KW-0812">Transmembrane</keyword>
<reference evidence="11" key="1">
    <citation type="journal article" date="2019" name="Int. J. Syst. Evol. Microbiol.">
        <title>The Global Catalogue of Microorganisms (GCM) 10K type strain sequencing project: providing services to taxonomists for standard genome sequencing and annotation.</title>
        <authorList>
            <consortium name="The Broad Institute Genomics Platform"/>
            <consortium name="The Broad Institute Genome Sequencing Center for Infectious Disease"/>
            <person name="Wu L."/>
            <person name="Ma J."/>
        </authorList>
    </citation>
    <scope>NUCLEOTIDE SEQUENCE [LARGE SCALE GENOMIC DNA]</scope>
    <source>
        <strain evidence="11">CCUG 43114</strain>
    </source>
</reference>
<keyword evidence="3" id="KW-1003">Cell membrane</keyword>
<feature type="transmembrane region" description="Helical" evidence="8">
    <location>
        <begin position="308"/>
        <end position="328"/>
    </location>
</feature>
<dbReference type="RefSeq" id="WP_340270758.1">
    <property type="nucleotide sequence ID" value="NZ_JBBEOG010000008.1"/>
</dbReference>
<evidence type="ECO:0000256" key="6">
    <source>
        <dbReference type="ARBA" id="ARBA00023136"/>
    </source>
</evidence>
<keyword evidence="11" id="KW-1185">Reference proteome</keyword>
<gene>
    <name evidence="10" type="ORF">ACFPJ6_08920</name>
</gene>
<evidence type="ECO:0000256" key="1">
    <source>
        <dbReference type="ARBA" id="ARBA00004651"/>
    </source>
</evidence>
<evidence type="ECO:0000259" key="9">
    <source>
        <dbReference type="PROSITE" id="PS50850"/>
    </source>
</evidence>
<keyword evidence="5 8" id="KW-1133">Transmembrane helix</keyword>
<feature type="transmembrane region" description="Helical" evidence="8">
    <location>
        <begin position="113"/>
        <end position="133"/>
    </location>
</feature>
<evidence type="ECO:0000256" key="5">
    <source>
        <dbReference type="ARBA" id="ARBA00022989"/>
    </source>
</evidence>
<evidence type="ECO:0000256" key="4">
    <source>
        <dbReference type="ARBA" id="ARBA00022692"/>
    </source>
</evidence>
<evidence type="ECO:0000313" key="11">
    <source>
        <dbReference type="Proteomes" id="UP001596122"/>
    </source>
</evidence>
<feature type="transmembrane region" description="Helical" evidence="8">
    <location>
        <begin position="397"/>
        <end position="419"/>
    </location>
</feature>
<dbReference type="InterPro" id="IPR020846">
    <property type="entry name" value="MFS_dom"/>
</dbReference>
<evidence type="ECO:0000256" key="7">
    <source>
        <dbReference type="SAM" id="MobiDB-lite"/>
    </source>
</evidence>
<dbReference type="EMBL" id="JBHSLD010000007">
    <property type="protein sequence ID" value="MFC5380911.1"/>
    <property type="molecule type" value="Genomic_DNA"/>
</dbReference>
<evidence type="ECO:0000256" key="8">
    <source>
        <dbReference type="SAM" id="Phobius"/>
    </source>
</evidence>
<feature type="transmembrane region" description="Helical" evidence="8">
    <location>
        <begin position="188"/>
        <end position="214"/>
    </location>
</feature>
<dbReference type="InterPro" id="IPR010290">
    <property type="entry name" value="TM_effector"/>
</dbReference>
<evidence type="ECO:0000256" key="3">
    <source>
        <dbReference type="ARBA" id="ARBA00022475"/>
    </source>
</evidence>
<feature type="region of interest" description="Disordered" evidence="7">
    <location>
        <begin position="439"/>
        <end position="460"/>
    </location>
</feature>
<feature type="transmembrane region" description="Helical" evidence="8">
    <location>
        <begin position="281"/>
        <end position="301"/>
    </location>
</feature>
<protein>
    <submittedName>
        <fullName evidence="10">MFS transporter</fullName>
    </submittedName>
</protein>
<feature type="transmembrane region" description="Helical" evidence="8">
    <location>
        <begin position="70"/>
        <end position="93"/>
    </location>
</feature>
<dbReference type="PANTHER" id="PTHR23513:SF11">
    <property type="entry name" value="STAPHYLOFERRIN A TRANSPORTER"/>
    <property type="match status" value="1"/>
</dbReference>
<feature type="transmembrane region" description="Helical" evidence="8">
    <location>
        <begin position="334"/>
        <end position="356"/>
    </location>
</feature>
<accession>A0ABW0GPT5</accession>
<dbReference type="Gene3D" id="1.20.1250.20">
    <property type="entry name" value="MFS general substrate transporter like domains"/>
    <property type="match status" value="1"/>
</dbReference>
<comment type="caution">
    <text evidence="10">The sequence shown here is derived from an EMBL/GenBank/DDBJ whole genome shotgun (WGS) entry which is preliminary data.</text>
</comment>
<organism evidence="10 11">
    <name type="scientific">Aquipuribacter nitratireducens</name>
    <dbReference type="NCBI Taxonomy" id="650104"/>
    <lineage>
        <taxon>Bacteria</taxon>
        <taxon>Bacillati</taxon>
        <taxon>Actinomycetota</taxon>
        <taxon>Actinomycetes</taxon>
        <taxon>Micrococcales</taxon>
        <taxon>Intrasporangiaceae</taxon>
        <taxon>Aquipuribacter</taxon>
    </lineage>
</organism>
<dbReference type="PANTHER" id="PTHR23513">
    <property type="entry name" value="INTEGRAL MEMBRANE EFFLUX PROTEIN-RELATED"/>
    <property type="match status" value="1"/>
</dbReference>
<dbReference type="InterPro" id="IPR036259">
    <property type="entry name" value="MFS_trans_sf"/>
</dbReference>
<evidence type="ECO:0000256" key="2">
    <source>
        <dbReference type="ARBA" id="ARBA00022448"/>
    </source>
</evidence>
<feature type="transmembrane region" description="Helical" evidence="8">
    <location>
        <begin position="368"/>
        <end position="391"/>
    </location>
</feature>
<dbReference type="Pfam" id="PF05977">
    <property type="entry name" value="MFS_3"/>
    <property type="match status" value="1"/>
</dbReference>
<dbReference type="CDD" id="cd06173">
    <property type="entry name" value="MFS_MefA_like"/>
    <property type="match status" value="1"/>
</dbReference>
<dbReference type="PROSITE" id="PS50850">
    <property type="entry name" value="MFS"/>
    <property type="match status" value="1"/>
</dbReference>
<sequence>MRQRTELHPPGVPVATDPPRRRPFAQTFRSLGHRDYRLWAGAAVVSNTGTWMQRVAQDWLVLVDLTADSALAVGIVTGLQFLPMVLLAPWAGLIADRFEKRRILQVSQSLQGLLALGLGVLVIAGLAQVWHVYVFALALGVVTAFDAPARQTYVTSLVPPEDLPNAIGLNAATFHLGRLLGPASAGLLIAWVGSGPVFVLNAVSFGFTVVVLALTRSRSPGQGTQGLSGLERMRQAVQYVRTRGDILLVLVLVFVVGTFGLNFQLTTAVMARIEFDRGPESYGLLGTFLAVGSLTGALAAAGRRRARLRLVVGAVTGFGVASCVASLMPTYWSFAVSLVAVGLTALTLMTAANATVQLSTPPELRGRVMALYFAVFIGATPVGAPLIGWIAEAWGARWTIAVGGITALLAAVGAVVFLARRSTIEVRFRTDARPHVVMLTGPKGEGSDSSPHPTHDERVA</sequence>
<evidence type="ECO:0000313" key="10">
    <source>
        <dbReference type="EMBL" id="MFC5380911.1"/>
    </source>
</evidence>
<dbReference type="Proteomes" id="UP001596122">
    <property type="component" value="Unassembled WGS sequence"/>
</dbReference>
<feature type="domain" description="Major facilitator superfamily (MFS) profile" evidence="9">
    <location>
        <begin position="1"/>
        <end position="422"/>
    </location>
</feature>
<feature type="transmembrane region" description="Helical" evidence="8">
    <location>
        <begin position="242"/>
        <end position="261"/>
    </location>
</feature>
<keyword evidence="6 8" id="KW-0472">Membrane</keyword>
<name>A0ABW0GPT5_9MICO</name>
<keyword evidence="2" id="KW-0813">Transport</keyword>
<proteinExistence type="predicted"/>
<dbReference type="SUPFAM" id="SSF103473">
    <property type="entry name" value="MFS general substrate transporter"/>
    <property type="match status" value="1"/>
</dbReference>